<keyword evidence="1" id="KW-0732">Signal</keyword>
<sequence length="175" mass="18643">MMKRTLVAAAAALSLAAPGTPMAQDLAFDCDVEAGRFSSITFDTARPLRISGTIEPVEMRSGDTLPVAGVRLARTDGSHSFGFQLIAPSPRSPRLDVFFNDRGAQQPRRELPPVSAEGPIPFALSIAADGTGELQVAETVHRFESRPFAPAQVMVFCSTGQFKFAGLAWEAPPSP</sequence>
<dbReference type="Proteomes" id="UP000444401">
    <property type="component" value="Unassembled WGS sequence"/>
</dbReference>
<evidence type="ECO:0000256" key="1">
    <source>
        <dbReference type="SAM" id="SignalP"/>
    </source>
</evidence>
<evidence type="ECO:0000313" key="3">
    <source>
        <dbReference type="Proteomes" id="UP000444401"/>
    </source>
</evidence>
<comment type="caution">
    <text evidence="2">The sequence shown here is derived from an EMBL/GenBank/DDBJ whole genome shotgun (WGS) entry which is preliminary data.</text>
</comment>
<dbReference type="EMBL" id="WTYO01000003">
    <property type="protein sequence ID" value="MXO68706.1"/>
    <property type="molecule type" value="Genomic_DNA"/>
</dbReference>
<keyword evidence="3" id="KW-1185">Reference proteome</keyword>
<organism evidence="2 3">
    <name type="scientific">Pelagerythrobacter marinus</name>
    <dbReference type="NCBI Taxonomy" id="538382"/>
    <lineage>
        <taxon>Bacteria</taxon>
        <taxon>Pseudomonadati</taxon>
        <taxon>Pseudomonadota</taxon>
        <taxon>Alphaproteobacteria</taxon>
        <taxon>Sphingomonadales</taxon>
        <taxon>Erythrobacteraceae</taxon>
        <taxon>Pelagerythrobacter</taxon>
    </lineage>
</organism>
<protein>
    <submittedName>
        <fullName evidence="2">Uncharacterized protein</fullName>
    </submittedName>
</protein>
<name>A0ABW9UXM1_9SPHN</name>
<accession>A0ABW9UXM1</accession>
<feature type="chain" id="PRO_5047464777" evidence="1">
    <location>
        <begin position="24"/>
        <end position="175"/>
    </location>
</feature>
<evidence type="ECO:0000313" key="2">
    <source>
        <dbReference type="EMBL" id="MXO68706.1"/>
    </source>
</evidence>
<reference evidence="2 3" key="1">
    <citation type="submission" date="2019-12" db="EMBL/GenBank/DDBJ databases">
        <title>Genomic-based taxomic classification of the family Erythrobacteraceae.</title>
        <authorList>
            <person name="Xu L."/>
        </authorList>
    </citation>
    <scope>NUCLEOTIDE SEQUENCE [LARGE SCALE GENOMIC DNA]</scope>
    <source>
        <strain evidence="2 3">H32</strain>
    </source>
</reference>
<dbReference type="RefSeq" id="WP_160733331.1">
    <property type="nucleotide sequence ID" value="NZ_WTYO01000003.1"/>
</dbReference>
<gene>
    <name evidence="2" type="ORF">GRI72_07690</name>
</gene>
<feature type="signal peptide" evidence="1">
    <location>
        <begin position="1"/>
        <end position="23"/>
    </location>
</feature>
<proteinExistence type="predicted"/>